<evidence type="ECO:0000256" key="1">
    <source>
        <dbReference type="ARBA" id="ARBA00006484"/>
    </source>
</evidence>
<protein>
    <recommendedName>
        <fullName evidence="6">NAD(P)-binding protein</fullName>
    </recommendedName>
</protein>
<dbReference type="InterPro" id="IPR002347">
    <property type="entry name" value="SDR_fam"/>
</dbReference>
<evidence type="ECO:0000256" key="2">
    <source>
        <dbReference type="ARBA" id="ARBA00022857"/>
    </source>
</evidence>
<dbReference type="GO" id="GO:0016491">
    <property type="term" value="F:oxidoreductase activity"/>
    <property type="evidence" value="ECO:0007669"/>
    <property type="project" value="UniProtKB-KW"/>
</dbReference>
<dbReference type="Proteomes" id="UP000481153">
    <property type="component" value="Unassembled WGS sequence"/>
</dbReference>
<evidence type="ECO:0000313" key="5">
    <source>
        <dbReference type="Proteomes" id="UP000481153"/>
    </source>
</evidence>
<evidence type="ECO:0008006" key="6">
    <source>
        <dbReference type="Google" id="ProtNLM"/>
    </source>
</evidence>
<sequence length="276" mass="29691">MAPLTYLITGANKGLGYEAARILAERFGNAVAVLLGTRSVENGKAAIAKMKQANPSFDYANVHLVEIDVTKKESILAAAEHVKTSFGNLHCLINNAGVGGQPEGAEMCFNVNVFGVYDTLTAFHPLLVPGQSSNIVVGSMVGSMPLSAITADLQAIFLDFNALDIDAHHRLVDDWLASAQGKPSKYTWPEMAETYGPYGVSKTMVLALARKWAIDHPQVKKTMVCPGYCATDLNGFAGTLPPSEGAERILFPIFHPELTENGGFYREGTAYPFILP</sequence>
<comment type="caution">
    <text evidence="4">The sequence shown here is derived from an EMBL/GenBank/DDBJ whole genome shotgun (WGS) entry which is preliminary data.</text>
</comment>
<dbReference type="InterPro" id="IPR036291">
    <property type="entry name" value="NAD(P)-bd_dom_sf"/>
</dbReference>
<name>A0A6G0W610_9STRA</name>
<keyword evidence="5" id="KW-1185">Reference proteome</keyword>
<proteinExistence type="inferred from homology"/>
<evidence type="ECO:0000313" key="4">
    <source>
        <dbReference type="EMBL" id="KAF0722209.1"/>
    </source>
</evidence>
<comment type="similarity">
    <text evidence="1">Belongs to the short-chain dehydrogenases/reductases (SDR) family.</text>
</comment>
<dbReference type="EMBL" id="VJMJ01000343">
    <property type="protein sequence ID" value="KAF0722209.1"/>
    <property type="molecule type" value="Genomic_DNA"/>
</dbReference>
<dbReference type="VEuPathDB" id="FungiDB:AeMF1_006126"/>
<dbReference type="Gene3D" id="3.40.50.720">
    <property type="entry name" value="NAD(P)-binding Rossmann-like Domain"/>
    <property type="match status" value="1"/>
</dbReference>
<dbReference type="SUPFAM" id="SSF51735">
    <property type="entry name" value="NAD(P)-binding Rossmann-fold domains"/>
    <property type="match status" value="1"/>
</dbReference>
<dbReference type="PANTHER" id="PTHR43490:SF99">
    <property type="entry name" value="SHORT-CHAIN DEHYDROGENASE_REDUCTASE"/>
    <property type="match status" value="1"/>
</dbReference>
<accession>A0A6G0W610</accession>
<dbReference type="AlphaFoldDB" id="A0A6G0W610"/>
<keyword evidence="2" id="KW-0521">NADP</keyword>
<dbReference type="GO" id="GO:0016020">
    <property type="term" value="C:membrane"/>
    <property type="evidence" value="ECO:0007669"/>
    <property type="project" value="TreeGrafter"/>
</dbReference>
<organism evidence="4 5">
    <name type="scientific">Aphanomyces euteiches</name>
    <dbReference type="NCBI Taxonomy" id="100861"/>
    <lineage>
        <taxon>Eukaryota</taxon>
        <taxon>Sar</taxon>
        <taxon>Stramenopiles</taxon>
        <taxon>Oomycota</taxon>
        <taxon>Saprolegniomycetes</taxon>
        <taxon>Saprolegniales</taxon>
        <taxon>Verrucalvaceae</taxon>
        <taxon>Aphanomyces</taxon>
    </lineage>
</organism>
<dbReference type="PRINTS" id="PR00081">
    <property type="entry name" value="GDHRDH"/>
</dbReference>
<gene>
    <name evidence="4" type="ORF">Ae201684_018591</name>
</gene>
<dbReference type="PANTHER" id="PTHR43490">
    <property type="entry name" value="(+)-NEOMENTHOL DEHYDROGENASE"/>
    <property type="match status" value="1"/>
</dbReference>
<keyword evidence="3" id="KW-0560">Oxidoreductase</keyword>
<evidence type="ECO:0000256" key="3">
    <source>
        <dbReference type="ARBA" id="ARBA00023002"/>
    </source>
</evidence>
<reference evidence="4 5" key="1">
    <citation type="submission" date="2019-07" db="EMBL/GenBank/DDBJ databases">
        <title>Genomics analysis of Aphanomyces spp. identifies a new class of oomycete effector associated with host adaptation.</title>
        <authorList>
            <person name="Gaulin E."/>
        </authorList>
    </citation>
    <scope>NUCLEOTIDE SEQUENCE [LARGE SCALE GENOMIC DNA]</scope>
    <source>
        <strain evidence="4 5">ATCC 201684</strain>
    </source>
</reference>
<dbReference type="Pfam" id="PF00106">
    <property type="entry name" value="adh_short"/>
    <property type="match status" value="1"/>
</dbReference>